<proteinExistence type="predicted"/>
<dbReference type="EMBL" id="CAADRA010007272">
    <property type="protein sequence ID" value="VFT99941.1"/>
    <property type="molecule type" value="Genomic_DNA"/>
</dbReference>
<reference evidence="2" key="2">
    <citation type="submission" date="2019-06" db="EMBL/GenBank/DDBJ databases">
        <title>Genomics analysis of Aphanomyces spp. identifies a new class of oomycete effector associated with host adaptation.</title>
        <authorList>
            <person name="Gaulin E."/>
        </authorList>
    </citation>
    <scope>NUCLEOTIDE SEQUENCE</scope>
    <source>
        <strain evidence="2">CBS 578.67</strain>
    </source>
</reference>
<evidence type="ECO:0000313" key="2">
    <source>
        <dbReference type="EMBL" id="KAF0684781.1"/>
    </source>
</evidence>
<dbReference type="EMBL" id="VJMH01007246">
    <property type="protein sequence ID" value="KAF0684781.1"/>
    <property type="molecule type" value="Genomic_DNA"/>
</dbReference>
<dbReference type="PANTHER" id="PTHR33828">
    <property type="entry name" value="OS05G0596200 PROTEIN"/>
    <property type="match status" value="1"/>
</dbReference>
<sequence>MDEEEWSKEQEANRKPGQKHPTPSPGYADRVFYESLLSQNPKSKMAKKWCLEYGVLEWDDAAALCKELGVSFSSKGMKKSSDSSSSTKKRKANNIVNDAVDDTGLHSGSHYEGVGVGGI</sequence>
<feature type="region of interest" description="Disordered" evidence="1">
    <location>
        <begin position="73"/>
        <end position="119"/>
    </location>
</feature>
<name>A0A485LNE2_9STRA</name>
<protein>
    <submittedName>
        <fullName evidence="3">Aste57867_23296 protein</fullName>
    </submittedName>
</protein>
<reference evidence="3 4" key="1">
    <citation type="submission" date="2019-03" db="EMBL/GenBank/DDBJ databases">
        <authorList>
            <person name="Gaulin E."/>
            <person name="Dumas B."/>
        </authorList>
    </citation>
    <scope>NUCLEOTIDE SEQUENCE [LARGE SCALE GENOMIC DNA]</scope>
    <source>
        <strain evidence="3">CBS 568.67</strain>
    </source>
</reference>
<dbReference type="AlphaFoldDB" id="A0A485LNE2"/>
<dbReference type="Proteomes" id="UP000332933">
    <property type="component" value="Unassembled WGS sequence"/>
</dbReference>
<organism evidence="3 4">
    <name type="scientific">Aphanomyces stellatus</name>
    <dbReference type="NCBI Taxonomy" id="120398"/>
    <lineage>
        <taxon>Eukaryota</taxon>
        <taxon>Sar</taxon>
        <taxon>Stramenopiles</taxon>
        <taxon>Oomycota</taxon>
        <taxon>Saprolegniomycetes</taxon>
        <taxon>Saprolegniales</taxon>
        <taxon>Verrucalvaceae</taxon>
        <taxon>Aphanomyces</taxon>
    </lineage>
</organism>
<accession>A0A485LNE2</accession>
<gene>
    <name evidence="3" type="primary">Aste57867_23296</name>
    <name evidence="2" type="ORF">As57867_023225</name>
    <name evidence="3" type="ORF">ASTE57867_23296</name>
</gene>
<evidence type="ECO:0000313" key="4">
    <source>
        <dbReference type="Proteomes" id="UP000332933"/>
    </source>
</evidence>
<dbReference type="OrthoDB" id="361835at2759"/>
<keyword evidence="4" id="KW-1185">Reference proteome</keyword>
<evidence type="ECO:0000256" key="1">
    <source>
        <dbReference type="SAM" id="MobiDB-lite"/>
    </source>
</evidence>
<dbReference type="PANTHER" id="PTHR33828:SF2">
    <property type="entry name" value="NUCLEOLIN"/>
    <property type="match status" value="1"/>
</dbReference>
<evidence type="ECO:0000313" key="3">
    <source>
        <dbReference type="EMBL" id="VFT99941.1"/>
    </source>
</evidence>
<feature type="region of interest" description="Disordered" evidence="1">
    <location>
        <begin position="1"/>
        <end position="28"/>
    </location>
</feature>